<feature type="compositionally biased region" description="Basic and acidic residues" evidence="1">
    <location>
        <begin position="1488"/>
        <end position="1502"/>
    </location>
</feature>
<name>A0A3P1AK36_9FLAO</name>
<dbReference type="InterPro" id="IPR036890">
    <property type="entry name" value="HATPase_C_sf"/>
</dbReference>
<dbReference type="Gene3D" id="3.30.565.10">
    <property type="entry name" value="Histidine kinase-like ATPase, C-terminal domain"/>
    <property type="match status" value="1"/>
</dbReference>
<keyword evidence="3" id="KW-1185">Reference proteome</keyword>
<reference evidence="2 3" key="1">
    <citation type="submission" date="2018-11" db="EMBL/GenBank/DDBJ databases">
        <title>Flavobacterium sp. nov., YIM 102796 draft genome.</title>
        <authorList>
            <person name="Li G."/>
            <person name="Jiang Y."/>
        </authorList>
    </citation>
    <scope>NUCLEOTIDE SEQUENCE [LARGE SCALE GENOMIC DNA]</scope>
    <source>
        <strain evidence="2 3">YIM 102796</strain>
    </source>
</reference>
<evidence type="ECO:0000313" key="2">
    <source>
        <dbReference type="EMBL" id="RRA89325.1"/>
    </source>
</evidence>
<dbReference type="Proteomes" id="UP000268372">
    <property type="component" value="Unassembled WGS sequence"/>
</dbReference>
<dbReference type="NCBIfam" id="NF047352">
    <property type="entry name" value="P_loop_sacsin"/>
    <property type="match status" value="1"/>
</dbReference>
<dbReference type="SUPFAM" id="SSF55874">
    <property type="entry name" value="ATPase domain of HSP90 chaperone/DNA topoisomerase II/histidine kinase"/>
    <property type="match status" value="1"/>
</dbReference>
<dbReference type="OrthoDB" id="1062081at2"/>
<comment type="caution">
    <text evidence="2">The sequence shown here is derived from an EMBL/GenBank/DDBJ whole genome shotgun (WGS) entry which is preliminary data.</text>
</comment>
<feature type="region of interest" description="Disordered" evidence="1">
    <location>
        <begin position="1467"/>
        <end position="1502"/>
    </location>
</feature>
<evidence type="ECO:0000313" key="3">
    <source>
        <dbReference type="Proteomes" id="UP000268372"/>
    </source>
</evidence>
<gene>
    <name evidence="2" type="ORF">EG242_14420</name>
</gene>
<dbReference type="EMBL" id="RQTJ01000058">
    <property type="protein sequence ID" value="RRA89325.1"/>
    <property type="molecule type" value="Genomic_DNA"/>
</dbReference>
<evidence type="ECO:0008006" key="4">
    <source>
        <dbReference type="Google" id="ProtNLM"/>
    </source>
</evidence>
<protein>
    <recommendedName>
        <fullName evidence="4">ATP-binding protein</fullName>
    </recommendedName>
</protein>
<dbReference type="PANTHER" id="PTHR32387:SF0">
    <property type="entry name" value="PROTEIN NO VEIN"/>
    <property type="match status" value="1"/>
</dbReference>
<evidence type="ECO:0000256" key="1">
    <source>
        <dbReference type="SAM" id="MobiDB-lite"/>
    </source>
</evidence>
<dbReference type="InterPro" id="IPR052957">
    <property type="entry name" value="Auxin_embryo_med"/>
</dbReference>
<organism evidence="2 3">
    <name type="scientific">Paenimyroides viscosum</name>
    <dbReference type="NCBI Taxonomy" id="2488729"/>
    <lineage>
        <taxon>Bacteria</taxon>
        <taxon>Pseudomonadati</taxon>
        <taxon>Bacteroidota</taxon>
        <taxon>Flavobacteriia</taxon>
        <taxon>Flavobacteriales</taxon>
        <taxon>Flavobacteriaceae</taxon>
        <taxon>Paenimyroides</taxon>
    </lineage>
</organism>
<sequence>MTWEELISNIATGSIFDLKAKYKDHKSKIIGLDFYGFDAVLPLKEIANEFELRFALFNSIKKDEIITLVLVEIDEVNRKLIFSTRVFRNALDDVLSFTKCKSIVENNRNTHLKIDSKFLKQNRNILDRLRGDLSSNELTFLYELVQNAVDHPNRNFNNNVSISFEVFGNFLLVKHNGALFTENNFESITGILFGEQIQEGDRNRIGYKGIGFKSVFRFTDKAYVRSGNFSFRFSKDESGFDKPWEVLPLFQIEKEMVEKIPQFDFFNAPVAFAFEFNSEKNRVDVIKYLNQLSQNPYLLIFLDNLTQLKINAPSVSYTEKGVNHSLPSLNVSFFKEIINDEVFNSIKLFVNNSTHSEWLIHTKNDLIISNEEVVNELLDESVTAVPAKMRNFRTPRITIALPKHSLNEDTINLFTYLPLSNTKFKLPFLVNADFIPDLDRTDIIQNLKYNREVLLFVALTLEELSQKLAQNNQLEYLNTLMPDLSFDYQSSANIIVTNLLDFLPKTELTFNGTQLPFSHIVIDKSGFVSSFGAEIFKELIDQVNVPIGILNEYKKIVKLIEKTNPDNVFDFSKLKEKIKLDSFKIWLKNATNNLGFINYLFSKKYLDIFSNESIFLAEDGELYKANELYINLNSDTNSLEWLGFEKVLHHSVSSGLSDIQLPLLQYDPISFISEIICKEKKVEIIEGLTKESISFNVFYTYLSKYASNPLFPSAEIKSFPIKTLQTILPSWSGSIYFNSSSLSILSSEKALPAGLYYLLDDNWSNTSNSNLKLLAEKLGVFSFMETEPFNFIQTIINTNKDSISRFYLSQTTINANATLWAFILSSFKNLSDPNKESLSLTLKAIPVLSKNGVFKEVHTLYLPSEFTDNDALETLSLQFPNSNIDFVSADYLKHPNIEKNEIKTLFKRLDAKIDSKDFIQHTLLPNLHQISVDLFVPLTRLLYENRESDQIINTVLKNNHFKLKTKEGAFKPINECYIGSPYIDETQIPNPLITVPVLNQISAEYTNSQTDAWQRFFSERLKVSELRNETEIISLKLKHIADNIQLWQNAEASVSLLKEIYLLYKSGNLSLNNTNLNFVKKIPLLSKGESVANFYTPNAIHFSTAYKPTFDFEKIFGLECGVPFLTELYRFEDASELIQFFEQIGVTQYYDQNRHNVICQNIPTADGNKKPAIQLFKYELKKYVGQSNVAFEDLSKFTHNGKSLEDYFGFKSKLDVNTILNYITSSQPNRRELKDLISEILKVYNPSNYNDKNLINDFIKGSKLLSSAKTYNLVSELHSIDEMIRSGIRENEYLIDPLFSKQEQDYRKRYHNLFGIKTLGIEDFNPHFEGGHNDYEFSNRVNERLVFLAFDGDDEKYKEVENEFKEKFKEWKIKKCSKISLKYPETESKIVKEDNRNFIITNEKTIYYIGNWVEQRNFLLVHWLNDNILNIKKQLQFVQDILLNNPSDIISDFENKGRAVPDEIKQRFRIPESTPQENSVPEPVQTEKSSDEPEIEKTNDEEFKDPFWDSLTDSDIKFIKDIIGGEYELNEQIEANLAAKIKTLMSIKDEYSKSELSDEEYYLKAGNDEIIVRSAQRGLLFLDLHHWKRLGEQNVKLAIHTNNQITFFKTQQDLFDFTKIKNKYGIMKLPVKYSLDDLNSIGKTSDNGKWHFVFIVNEKAQAAKQYIEVMNLDDYNF</sequence>
<dbReference type="RefSeq" id="WP_124900599.1">
    <property type="nucleotide sequence ID" value="NZ_RQTJ01000058.1"/>
</dbReference>
<accession>A0A3P1AK36</accession>
<dbReference type="PANTHER" id="PTHR32387">
    <property type="entry name" value="WU:FJ29H11"/>
    <property type="match status" value="1"/>
</dbReference>
<proteinExistence type="predicted"/>